<keyword evidence="4" id="KW-0862">Zinc</keyword>
<keyword evidence="9" id="KW-1185">Reference proteome</keyword>
<organism evidence="8 9">
    <name type="scientific">Brassicogethes aeneus</name>
    <name type="common">Rape pollen beetle</name>
    <name type="synonym">Meligethes aeneus</name>
    <dbReference type="NCBI Taxonomy" id="1431903"/>
    <lineage>
        <taxon>Eukaryota</taxon>
        <taxon>Metazoa</taxon>
        <taxon>Ecdysozoa</taxon>
        <taxon>Arthropoda</taxon>
        <taxon>Hexapoda</taxon>
        <taxon>Insecta</taxon>
        <taxon>Pterygota</taxon>
        <taxon>Neoptera</taxon>
        <taxon>Endopterygota</taxon>
        <taxon>Coleoptera</taxon>
        <taxon>Polyphaga</taxon>
        <taxon>Cucujiformia</taxon>
        <taxon>Nitidulidae</taxon>
        <taxon>Meligethinae</taxon>
        <taxon>Brassicogethes</taxon>
    </lineage>
</organism>
<keyword evidence="3 5" id="KW-0863">Zinc-finger</keyword>
<dbReference type="GO" id="GO:0000977">
    <property type="term" value="F:RNA polymerase II transcription regulatory region sequence-specific DNA binding"/>
    <property type="evidence" value="ECO:0007669"/>
    <property type="project" value="TreeGrafter"/>
</dbReference>
<evidence type="ECO:0000256" key="2">
    <source>
        <dbReference type="ARBA" id="ARBA00022737"/>
    </source>
</evidence>
<evidence type="ECO:0000256" key="3">
    <source>
        <dbReference type="ARBA" id="ARBA00022771"/>
    </source>
</evidence>
<dbReference type="EMBL" id="OV121132">
    <property type="protein sequence ID" value="CAH0546320.1"/>
    <property type="molecule type" value="Genomic_DNA"/>
</dbReference>
<feature type="domain" description="C2H2-type" evidence="7">
    <location>
        <begin position="241"/>
        <end position="269"/>
    </location>
</feature>
<gene>
    <name evidence="8" type="ORF">MELIAE_LOCUS514</name>
</gene>
<dbReference type="PROSITE" id="PS50157">
    <property type="entry name" value="ZINC_FINGER_C2H2_2"/>
    <property type="match status" value="8"/>
</dbReference>
<dbReference type="SMART" id="SM00355">
    <property type="entry name" value="ZnF_C2H2"/>
    <property type="match status" value="11"/>
</dbReference>
<evidence type="ECO:0000313" key="9">
    <source>
        <dbReference type="Proteomes" id="UP001154078"/>
    </source>
</evidence>
<dbReference type="OrthoDB" id="3437960at2759"/>
<evidence type="ECO:0000256" key="6">
    <source>
        <dbReference type="SAM" id="MobiDB-lite"/>
    </source>
</evidence>
<dbReference type="InterPro" id="IPR036236">
    <property type="entry name" value="Znf_C2H2_sf"/>
</dbReference>
<feature type="domain" description="C2H2-type" evidence="7">
    <location>
        <begin position="330"/>
        <end position="357"/>
    </location>
</feature>
<feature type="domain" description="C2H2-type" evidence="7">
    <location>
        <begin position="179"/>
        <end position="206"/>
    </location>
</feature>
<accession>A0A9P0ASD5</accession>
<dbReference type="Proteomes" id="UP001154078">
    <property type="component" value="Chromosome 1"/>
</dbReference>
<dbReference type="AlphaFoldDB" id="A0A9P0ASD5"/>
<feature type="domain" description="C2H2-type" evidence="7">
    <location>
        <begin position="55"/>
        <end position="82"/>
    </location>
</feature>
<dbReference type="Gene3D" id="3.30.160.60">
    <property type="entry name" value="Classic Zinc Finger"/>
    <property type="match status" value="7"/>
</dbReference>
<proteinExistence type="predicted"/>
<evidence type="ECO:0000256" key="1">
    <source>
        <dbReference type="ARBA" id="ARBA00022723"/>
    </source>
</evidence>
<dbReference type="PANTHER" id="PTHR24379">
    <property type="entry name" value="KRAB AND ZINC FINGER DOMAIN-CONTAINING"/>
    <property type="match status" value="1"/>
</dbReference>
<dbReference type="PROSITE" id="PS00028">
    <property type="entry name" value="ZINC_FINGER_C2H2_1"/>
    <property type="match status" value="9"/>
</dbReference>
<dbReference type="PANTHER" id="PTHR24379:SF127">
    <property type="entry name" value="BLOODY FINGERS-RELATED"/>
    <property type="match status" value="1"/>
</dbReference>
<dbReference type="SUPFAM" id="SSF57667">
    <property type="entry name" value="beta-beta-alpha zinc fingers"/>
    <property type="match status" value="5"/>
</dbReference>
<dbReference type="GO" id="GO:0008270">
    <property type="term" value="F:zinc ion binding"/>
    <property type="evidence" value="ECO:0007669"/>
    <property type="project" value="UniProtKB-KW"/>
</dbReference>
<evidence type="ECO:0000313" key="8">
    <source>
        <dbReference type="EMBL" id="CAH0546320.1"/>
    </source>
</evidence>
<feature type="compositionally biased region" description="Basic and acidic residues" evidence="6">
    <location>
        <begin position="15"/>
        <end position="25"/>
    </location>
</feature>
<sequence>MVNLEFAKRTPANNPRKDLFNKSDGKYSSIKNNTKKLKKETPKGIKRKYNSDKTWSCKKCLDEFSTLRALRAHRKIHVVQESEEHTYKFDELQDLFICNTCCAEYQVKEEIEKHIKTHEEIYNCKVCEEKFKTAYSYATHVIIHSDDKTFKCPSCTYTTLKRTGLLIHINYVHLKKFLYVCIKCGKGFNDAVLFKEHDNEHLGLRPFICIVCNKDFAYSRYLHTHQVRNHKVTIEGELLPNQCSICLKVFSKAVTLEKHYVQRHLNTTPHEKKHLCDLCGKGFAQKNKLRVHYRVHTGDKPYSCSYCTKAFTKKDYLVMHERVHSGEKPYSCEFCGRCFSQGAPLRIHLRSHTGERPYICQFCSSGFTSRGALNIHCKNCTGVV</sequence>
<protein>
    <recommendedName>
        <fullName evidence="7">C2H2-type domain-containing protein</fullName>
    </recommendedName>
</protein>
<dbReference type="GO" id="GO:0000981">
    <property type="term" value="F:DNA-binding transcription factor activity, RNA polymerase II-specific"/>
    <property type="evidence" value="ECO:0007669"/>
    <property type="project" value="TreeGrafter"/>
</dbReference>
<feature type="domain" description="C2H2-type" evidence="7">
    <location>
        <begin position="122"/>
        <end position="149"/>
    </location>
</feature>
<evidence type="ECO:0000256" key="5">
    <source>
        <dbReference type="PROSITE-ProRule" id="PRU00042"/>
    </source>
</evidence>
<keyword evidence="2" id="KW-0677">Repeat</keyword>
<dbReference type="InterPro" id="IPR013087">
    <property type="entry name" value="Znf_C2H2_type"/>
</dbReference>
<dbReference type="GO" id="GO:0005634">
    <property type="term" value="C:nucleus"/>
    <property type="evidence" value="ECO:0007669"/>
    <property type="project" value="TreeGrafter"/>
</dbReference>
<dbReference type="FunFam" id="3.30.160.60:FF:001119">
    <property type="entry name" value="zinc finger protein 408"/>
    <property type="match status" value="1"/>
</dbReference>
<dbReference type="Pfam" id="PF00096">
    <property type="entry name" value="zf-C2H2"/>
    <property type="match status" value="4"/>
</dbReference>
<dbReference type="FunFam" id="3.30.160.60:FF:000295">
    <property type="entry name" value="zinc finger protein 19"/>
    <property type="match status" value="1"/>
</dbReference>
<name>A0A9P0ASD5_BRAAE</name>
<feature type="region of interest" description="Disordered" evidence="6">
    <location>
        <begin position="1"/>
        <end position="43"/>
    </location>
</feature>
<feature type="domain" description="C2H2-type" evidence="7">
    <location>
        <begin position="207"/>
        <end position="230"/>
    </location>
</feature>
<feature type="domain" description="C2H2-type" evidence="7">
    <location>
        <begin position="274"/>
        <end position="301"/>
    </location>
</feature>
<feature type="compositionally biased region" description="Basic residues" evidence="6">
    <location>
        <begin position="33"/>
        <end position="43"/>
    </location>
</feature>
<evidence type="ECO:0000259" key="7">
    <source>
        <dbReference type="PROSITE" id="PS50157"/>
    </source>
</evidence>
<feature type="domain" description="C2H2-type" evidence="7">
    <location>
        <begin position="302"/>
        <end position="329"/>
    </location>
</feature>
<dbReference type="FunFam" id="3.30.160.60:FF:000765">
    <property type="entry name" value="Zinc finger 45-like"/>
    <property type="match status" value="1"/>
</dbReference>
<keyword evidence="1" id="KW-0479">Metal-binding</keyword>
<evidence type="ECO:0000256" key="4">
    <source>
        <dbReference type="ARBA" id="ARBA00022833"/>
    </source>
</evidence>
<reference evidence="8" key="1">
    <citation type="submission" date="2021-12" db="EMBL/GenBank/DDBJ databases">
        <authorList>
            <person name="King R."/>
        </authorList>
    </citation>
    <scope>NUCLEOTIDE SEQUENCE</scope>
</reference>